<dbReference type="Proteomes" id="UP000570166">
    <property type="component" value="Unassembled WGS sequence"/>
</dbReference>
<organism evidence="1 2">
    <name type="scientific">Sphingomonas chungangi</name>
    <dbReference type="NCBI Taxonomy" id="2683589"/>
    <lineage>
        <taxon>Bacteria</taxon>
        <taxon>Pseudomonadati</taxon>
        <taxon>Pseudomonadota</taxon>
        <taxon>Alphaproteobacteria</taxon>
        <taxon>Sphingomonadales</taxon>
        <taxon>Sphingomonadaceae</taxon>
        <taxon>Sphingomonas</taxon>
    </lineage>
</organism>
<keyword evidence="2" id="KW-1185">Reference proteome</keyword>
<evidence type="ECO:0008006" key="3">
    <source>
        <dbReference type="Google" id="ProtNLM"/>
    </source>
</evidence>
<gene>
    <name evidence="1" type="ORF">HZF05_07345</name>
</gene>
<comment type="caution">
    <text evidence="1">The sequence shown here is derived from an EMBL/GenBank/DDBJ whole genome shotgun (WGS) entry which is preliminary data.</text>
</comment>
<evidence type="ECO:0000313" key="2">
    <source>
        <dbReference type="Proteomes" id="UP000570166"/>
    </source>
</evidence>
<evidence type="ECO:0000313" key="1">
    <source>
        <dbReference type="EMBL" id="MBA2933914.1"/>
    </source>
</evidence>
<dbReference type="AlphaFoldDB" id="A0A838L418"/>
<accession>A0A838L418</accession>
<dbReference type="RefSeq" id="WP_160363702.1">
    <property type="nucleotide sequence ID" value="NZ_JACEIB010000003.1"/>
</dbReference>
<proteinExistence type="predicted"/>
<reference evidence="1 2" key="1">
    <citation type="submission" date="2020-07" db="EMBL/GenBank/DDBJ databases">
        <authorList>
            <person name="Sun Q."/>
        </authorList>
    </citation>
    <scope>NUCLEOTIDE SEQUENCE [LARGE SCALE GENOMIC DNA]</scope>
    <source>
        <strain evidence="1 2">CGMCC 1.13654</strain>
    </source>
</reference>
<protein>
    <recommendedName>
        <fullName evidence="3">MobA/MobL protein domain-containing protein</fullName>
    </recommendedName>
</protein>
<name>A0A838L418_9SPHN</name>
<sequence>MAKSKAKLASDTAIVVAPPGPRAMIINAEDKPNPNNPHTWFPLLGDPPGSRGDRILWGVMRKAYRDRINSAHAMMTAKLRPAWSPDERAVTAVRHDMLAPADADDSFADPWLFAARIDREIAVRADGSTPLLAYATITPGDIRSLNHFHEEVRMMARELVASFGTPILAVQHAPGHAGNPARPHVHLLLSPYIVGPLGFGGTFAGFTGDKGRQIIVDAWTNRTRFV</sequence>
<dbReference type="EMBL" id="JACEIB010000003">
    <property type="protein sequence ID" value="MBA2933914.1"/>
    <property type="molecule type" value="Genomic_DNA"/>
</dbReference>